<protein>
    <submittedName>
        <fullName evidence="6">Molybdenum cofactor biosynthesis protein</fullName>
    </submittedName>
</protein>
<dbReference type="SMART" id="SM00852">
    <property type="entry name" value="MoCF_biosynth"/>
    <property type="match status" value="1"/>
</dbReference>
<dbReference type="InterPro" id="IPR051920">
    <property type="entry name" value="MPT_Adenylyltrnsfr/MoaC-Rel"/>
</dbReference>
<reference evidence="6 7" key="1">
    <citation type="submission" date="2017-06" db="EMBL/GenBank/DDBJ databases">
        <title>Draft Genome Sequence of Natranaerobius trueperi halophilic, alkalithermophilic bacteria from soda lakes.</title>
        <authorList>
            <person name="Zhao B."/>
        </authorList>
    </citation>
    <scope>NUCLEOTIDE SEQUENCE [LARGE SCALE GENOMIC DNA]</scope>
    <source>
        <strain evidence="6 7">DSM 18760</strain>
    </source>
</reference>
<dbReference type="GO" id="GO:0006777">
    <property type="term" value="P:Mo-molybdopterin cofactor biosynthetic process"/>
    <property type="evidence" value="ECO:0007669"/>
    <property type="project" value="UniProtKB-KW"/>
</dbReference>
<name>A0A226C130_9FIRM</name>
<dbReference type="SUPFAM" id="SSF53218">
    <property type="entry name" value="Molybdenum cofactor biosynthesis proteins"/>
    <property type="match status" value="1"/>
</dbReference>
<dbReference type="RefSeq" id="WP_089022556.1">
    <property type="nucleotide sequence ID" value="NZ_NIQC01000002.1"/>
</dbReference>
<keyword evidence="7" id="KW-1185">Reference proteome</keyword>
<feature type="domain" description="MoaB/Mog" evidence="5">
    <location>
        <begin position="5"/>
        <end position="148"/>
    </location>
</feature>
<feature type="region of interest" description="Disordered" evidence="4">
    <location>
        <begin position="1"/>
        <end position="23"/>
    </location>
</feature>
<comment type="pathway">
    <text evidence="2">Cofactor biosynthesis; molybdopterin biosynthesis.</text>
</comment>
<evidence type="ECO:0000256" key="4">
    <source>
        <dbReference type="SAM" id="MobiDB-lite"/>
    </source>
</evidence>
<dbReference type="CDD" id="cd00886">
    <property type="entry name" value="MogA_MoaB"/>
    <property type="match status" value="1"/>
</dbReference>
<dbReference type="AlphaFoldDB" id="A0A226C130"/>
<comment type="caution">
    <text evidence="6">The sequence shown here is derived from an EMBL/GenBank/DDBJ whole genome shotgun (WGS) entry which is preliminary data.</text>
</comment>
<dbReference type="PROSITE" id="PS01078">
    <property type="entry name" value="MOCF_BIOSYNTHESIS_1"/>
    <property type="match status" value="1"/>
</dbReference>
<dbReference type="InterPro" id="IPR008284">
    <property type="entry name" value="MoCF_biosynth_CS"/>
</dbReference>
<dbReference type="Pfam" id="PF00994">
    <property type="entry name" value="MoCF_biosynth"/>
    <property type="match status" value="1"/>
</dbReference>
<comment type="function">
    <text evidence="1">May be involved in the biosynthesis of molybdopterin.</text>
</comment>
<sequence length="162" mass="17678">MYKAGVITASDSRSKEGKTDESGALLKSKLESLEIEVQEYQVIPDERGELSNLMNQWCNQNLNLILTTGGTGLGPRDFTPEATKDIIEREVPGISEEMRRVSSQKTSKGMLSRGISGIKKQTLIINLPGSPKAVKECFETIEPALIHALDTLTGIASECARK</sequence>
<gene>
    <name evidence="6" type="ORF">CDO51_01660</name>
</gene>
<evidence type="ECO:0000256" key="2">
    <source>
        <dbReference type="ARBA" id="ARBA00005046"/>
    </source>
</evidence>
<dbReference type="EMBL" id="NIQC01000002">
    <property type="protein sequence ID" value="OWZ84752.1"/>
    <property type="molecule type" value="Genomic_DNA"/>
</dbReference>
<dbReference type="PANTHER" id="PTHR43764:SF1">
    <property type="entry name" value="MOLYBDOPTERIN MOLYBDOTRANSFERASE"/>
    <property type="match status" value="1"/>
</dbReference>
<dbReference type="NCBIfam" id="TIGR00177">
    <property type="entry name" value="molyb_syn"/>
    <property type="match status" value="1"/>
</dbReference>
<dbReference type="InterPro" id="IPR036425">
    <property type="entry name" value="MoaB/Mog-like_dom_sf"/>
</dbReference>
<evidence type="ECO:0000259" key="5">
    <source>
        <dbReference type="SMART" id="SM00852"/>
    </source>
</evidence>
<evidence type="ECO:0000256" key="1">
    <source>
        <dbReference type="ARBA" id="ARBA00003487"/>
    </source>
</evidence>
<dbReference type="UniPathway" id="UPA00344"/>
<evidence type="ECO:0000256" key="3">
    <source>
        <dbReference type="ARBA" id="ARBA00023150"/>
    </source>
</evidence>
<organism evidence="6 7">
    <name type="scientific">Natranaerobius trueperi</name>
    <dbReference type="NCBI Taxonomy" id="759412"/>
    <lineage>
        <taxon>Bacteria</taxon>
        <taxon>Bacillati</taxon>
        <taxon>Bacillota</taxon>
        <taxon>Clostridia</taxon>
        <taxon>Natranaerobiales</taxon>
        <taxon>Natranaerobiaceae</taxon>
        <taxon>Natranaerobius</taxon>
    </lineage>
</organism>
<proteinExistence type="predicted"/>
<dbReference type="InterPro" id="IPR001453">
    <property type="entry name" value="MoaB/Mog_dom"/>
</dbReference>
<evidence type="ECO:0000313" key="6">
    <source>
        <dbReference type="EMBL" id="OWZ84752.1"/>
    </source>
</evidence>
<dbReference type="OrthoDB" id="9784492at2"/>
<accession>A0A226C130</accession>
<keyword evidence="3" id="KW-0501">Molybdenum cofactor biosynthesis</keyword>
<dbReference type="Gene3D" id="3.40.980.10">
    <property type="entry name" value="MoaB/Mog-like domain"/>
    <property type="match status" value="1"/>
</dbReference>
<dbReference type="Proteomes" id="UP000214588">
    <property type="component" value="Unassembled WGS sequence"/>
</dbReference>
<feature type="compositionally biased region" description="Basic and acidic residues" evidence="4">
    <location>
        <begin position="12"/>
        <end position="21"/>
    </location>
</feature>
<evidence type="ECO:0000313" key="7">
    <source>
        <dbReference type="Proteomes" id="UP000214588"/>
    </source>
</evidence>
<dbReference type="PANTHER" id="PTHR43764">
    <property type="entry name" value="MOLYBDENUM COFACTOR BIOSYNTHESIS"/>
    <property type="match status" value="1"/>
</dbReference>